<sequence length="984" mass="114925">MGKMVTDMSERGIEEIIELHLNENGYVTRTYINYDPHYCIDKELLMQFLITTQSEAIKLLKNRHGVYFEQRFFKRISDQIRKKGIVKVLRDGFRDGDVKIKLYYKRPSSETLNAQSFQNFQQNIFSVMRQVHYSESTPNKSLDMVLFINGLPVITMELKNTLTRQTFVDAIRQYRNDRDPKEELFKLGRCLVHFALDDQEVYMTTELKGDSTTFLPFNKGYNFGKGNPPNPNGLKTDYLWKEVLEKNSLANIIEWFSQLVEEEDEDTKKITKKQIFPRYHQLEVVRKLLYKVKEDGPGHRYLIQHSAGSGKSNSLTWLAHQLSEFKNANGENNIFDSVIVVTDRKILDKQIRDNIKQFSHVDGVMAAATKSSELKAFLESGKKIIVTTIQKFPYVVKDIGELKNYNFAIIIDEAHSSQGGNTSGKMNAALSKEDIEIEEEITLEDKINEFVESQRMPLNVSYFAFTATPKNKTLEIFGDQQSDGTYIAFHNYSMKQAIEEEFILDVLKNYTTYESFYKLYKKIEDDPKFDSSRARGKMRSFVETNELTIAKKANIMLDHFLDQVYRPRKVNGKAKAMIVTRSVISAIRYKEAFDRILKERNLDIEALVAFEGSRTIDDKSYDESSMNGFPGDNIRKEFKKDKYRFLIVAEKFQTGFDQPLLHTMYVDKILNSVRAVQTLSRLNRAYKPYKNETFVLDFANTALEIKEAFDPFYKTTVLSEGTDPNRLNDLYDDLVEMQVFSEEEIMQVIDKYLEGASREVIDPILEAMVERFKQLPYDDQVEFKTKARAFHRAYSFLSQILPYNQQDWTALATTVKYLLPKLPKLSDDDLSEGILEAIDIDSYRVDQKEMQNITLEGNTELDPASTGGSSVIKDPQLEYLSEIVRDFNEKFGKDLTENDSIRKFMMEELPQKVVEKEEYQNTKNHSDRQNAKIAFKRIMQEVFQDYMFDQFDMYQKFTENEEFREWYTDKMFEMDYRFEGDNPS</sequence>
<dbReference type="PANTHER" id="PTHR42927">
    <property type="entry name" value="HELICASE SUPERFAMILY 1 AND 2 DOMAIN-CONTAINING PROTEIN"/>
    <property type="match status" value="1"/>
</dbReference>
<dbReference type="PANTHER" id="PTHR42927:SF1">
    <property type="entry name" value="HELICASE SUPERFAMILY 1 AND 2 DOMAIN-CONTAINING PROTEIN"/>
    <property type="match status" value="1"/>
</dbReference>
<dbReference type="SUPFAM" id="SSF52540">
    <property type="entry name" value="P-loop containing nucleoside triphosphate hydrolases"/>
    <property type="match status" value="2"/>
</dbReference>
<proteinExistence type="predicted"/>
<dbReference type="CDD" id="cd22332">
    <property type="entry name" value="HsdR_N"/>
    <property type="match status" value="1"/>
</dbReference>
<dbReference type="Pfam" id="PF04313">
    <property type="entry name" value="HSDR_N"/>
    <property type="match status" value="1"/>
</dbReference>
<reference evidence="2" key="1">
    <citation type="submission" date="2022-06" db="EMBL/GenBank/DDBJ databases">
        <title>Aquibacillus sp. a new bacterium isolated from soil saline samples.</title>
        <authorList>
            <person name="Galisteo C."/>
            <person name="De La Haba R."/>
            <person name="Sanchez-Porro C."/>
            <person name="Ventosa A."/>
        </authorList>
    </citation>
    <scope>NUCLEOTIDE SEQUENCE</scope>
    <source>
        <strain evidence="2">JCM 12387</strain>
    </source>
</reference>
<gene>
    <name evidence="2" type="ORF">NC661_03030</name>
</gene>
<dbReference type="InterPro" id="IPR027417">
    <property type="entry name" value="P-loop_NTPase"/>
</dbReference>
<keyword evidence="2" id="KW-0540">Nuclease</keyword>
<organism evidence="2 3">
    <name type="scientific">Aquibacillus koreensis</name>
    <dbReference type="NCBI Taxonomy" id="279446"/>
    <lineage>
        <taxon>Bacteria</taxon>
        <taxon>Bacillati</taxon>
        <taxon>Bacillota</taxon>
        <taxon>Bacilli</taxon>
        <taxon>Bacillales</taxon>
        <taxon>Bacillaceae</taxon>
        <taxon>Aquibacillus</taxon>
    </lineage>
</organism>
<dbReference type="Pfam" id="PF22679">
    <property type="entry name" value="T1R_D3-like"/>
    <property type="match status" value="1"/>
</dbReference>
<dbReference type="PROSITE" id="PS51192">
    <property type="entry name" value="HELICASE_ATP_BIND_1"/>
    <property type="match status" value="1"/>
</dbReference>
<dbReference type="AlphaFoldDB" id="A0A9X4AGV8"/>
<keyword evidence="2" id="KW-0378">Hydrolase</keyword>
<dbReference type="GO" id="GO:0003677">
    <property type="term" value="F:DNA binding"/>
    <property type="evidence" value="ECO:0007669"/>
    <property type="project" value="UniProtKB-KW"/>
</dbReference>
<evidence type="ECO:0000313" key="3">
    <source>
        <dbReference type="Proteomes" id="UP001145072"/>
    </source>
</evidence>
<comment type="caution">
    <text evidence="2">The sequence shown here is derived from an EMBL/GenBank/DDBJ whole genome shotgun (WGS) entry which is preliminary data.</text>
</comment>
<accession>A0A9X4AGV8</accession>
<evidence type="ECO:0000313" key="2">
    <source>
        <dbReference type="EMBL" id="MDC3419336.1"/>
    </source>
</evidence>
<dbReference type="Proteomes" id="UP001145072">
    <property type="component" value="Unassembled WGS sequence"/>
</dbReference>
<dbReference type="Gene3D" id="3.90.1570.50">
    <property type="match status" value="1"/>
</dbReference>
<name>A0A9X4AGV8_9BACI</name>
<dbReference type="Pfam" id="PF18766">
    <property type="entry name" value="SWI2_SNF2"/>
    <property type="match status" value="1"/>
</dbReference>
<evidence type="ECO:0000259" key="1">
    <source>
        <dbReference type="PROSITE" id="PS51192"/>
    </source>
</evidence>
<dbReference type="GO" id="GO:0005524">
    <property type="term" value="F:ATP binding"/>
    <property type="evidence" value="ECO:0007669"/>
    <property type="project" value="UniProtKB-KW"/>
</dbReference>
<dbReference type="InterPro" id="IPR007409">
    <property type="entry name" value="Restrct_endonuc_type1_HsdR_N"/>
</dbReference>
<protein>
    <submittedName>
        <fullName evidence="2">Type I restriction endonuclease</fullName>
    </submittedName>
</protein>
<dbReference type="RefSeq" id="WP_272479913.1">
    <property type="nucleotide sequence ID" value="NZ_JAMQJZ010000002.1"/>
</dbReference>
<dbReference type="InterPro" id="IPR055180">
    <property type="entry name" value="HsdR_RecA-like_helicase_dom_2"/>
</dbReference>
<feature type="domain" description="Helicase ATP-binding" evidence="1">
    <location>
        <begin position="292"/>
        <end position="487"/>
    </location>
</feature>
<keyword evidence="3" id="KW-1185">Reference proteome</keyword>
<dbReference type="Gene3D" id="3.40.50.300">
    <property type="entry name" value="P-loop containing nucleotide triphosphate hydrolases"/>
    <property type="match status" value="3"/>
</dbReference>
<dbReference type="InterPro" id="IPR040980">
    <property type="entry name" value="SWI2_SNF2"/>
</dbReference>
<keyword evidence="2" id="KW-0255">Endonuclease</keyword>
<dbReference type="EMBL" id="JAMQJZ010000002">
    <property type="protein sequence ID" value="MDC3419336.1"/>
    <property type="molecule type" value="Genomic_DNA"/>
</dbReference>
<dbReference type="InterPro" id="IPR014001">
    <property type="entry name" value="Helicase_ATP-bd"/>
</dbReference>
<dbReference type="SMART" id="SM00487">
    <property type="entry name" value="DEXDc"/>
    <property type="match status" value="1"/>
</dbReference>
<dbReference type="GO" id="GO:0009307">
    <property type="term" value="P:DNA restriction-modification system"/>
    <property type="evidence" value="ECO:0007669"/>
    <property type="project" value="UniProtKB-KW"/>
</dbReference>
<dbReference type="GO" id="GO:0009035">
    <property type="term" value="F:type I site-specific deoxyribonuclease activity"/>
    <property type="evidence" value="ECO:0007669"/>
    <property type="project" value="UniProtKB-EC"/>
</dbReference>